<dbReference type="Pfam" id="PF07386">
    <property type="entry name" value="DUF1499"/>
    <property type="match status" value="1"/>
</dbReference>
<comment type="caution">
    <text evidence="1">The sequence shown here is derived from an EMBL/GenBank/DDBJ whole genome shotgun (WGS) entry which is preliminary data.</text>
</comment>
<evidence type="ECO:0000313" key="2">
    <source>
        <dbReference type="Proteomes" id="UP000613160"/>
    </source>
</evidence>
<proteinExistence type="predicted"/>
<evidence type="ECO:0000313" key="1">
    <source>
        <dbReference type="EMBL" id="GGD39728.1"/>
    </source>
</evidence>
<sequence length="179" mass="19858">MTIARRILFAFAGLLLLAGAWFFAVGSQQVWTWYAGSADQGRVEKLGEERRSQPTDSLACSPATCRARIDIALPVYRGPPAALMQRLDRIILADRDHLVRVDDRTSPDYRRYVARTPLLRFPDTIEALALPRGQDSALVLYSRSLLGSNDWGANHARLALWAAELDDARSEAGEAPPPQ</sequence>
<dbReference type="EMBL" id="BMJJ01000016">
    <property type="protein sequence ID" value="GGD39728.1"/>
    <property type="molecule type" value="Genomic_DNA"/>
</dbReference>
<dbReference type="RefSeq" id="WP_188854986.1">
    <property type="nucleotide sequence ID" value="NZ_BMJJ01000016.1"/>
</dbReference>
<organism evidence="1 2">
    <name type="scientific">Aureimonas glaciei</name>
    <dbReference type="NCBI Taxonomy" id="1776957"/>
    <lineage>
        <taxon>Bacteria</taxon>
        <taxon>Pseudomonadati</taxon>
        <taxon>Pseudomonadota</taxon>
        <taxon>Alphaproteobacteria</taxon>
        <taxon>Hyphomicrobiales</taxon>
        <taxon>Aurantimonadaceae</taxon>
        <taxon>Aureimonas</taxon>
    </lineage>
</organism>
<gene>
    <name evidence="1" type="ORF">GCM10011335_48000</name>
</gene>
<accession>A0A916YCR4</accession>
<protein>
    <recommendedName>
        <fullName evidence="3">DUF1499 domain-containing protein</fullName>
    </recommendedName>
</protein>
<dbReference type="AlphaFoldDB" id="A0A916YCR4"/>
<reference evidence="1" key="1">
    <citation type="journal article" date="2014" name="Int. J. Syst. Evol. Microbiol.">
        <title>Complete genome sequence of Corynebacterium casei LMG S-19264T (=DSM 44701T), isolated from a smear-ripened cheese.</title>
        <authorList>
            <consortium name="US DOE Joint Genome Institute (JGI-PGF)"/>
            <person name="Walter F."/>
            <person name="Albersmeier A."/>
            <person name="Kalinowski J."/>
            <person name="Ruckert C."/>
        </authorList>
    </citation>
    <scope>NUCLEOTIDE SEQUENCE</scope>
    <source>
        <strain evidence="1">CGMCC 1.15493</strain>
    </source>
</reference>
<keyword evidence="2" id="KW-1185">Reference proteome</keyword>
<reference evidence="1" key="2">
    <citation type="submission" date="2020-09" db="EMBL/GenBank/DDBJ databases">
        <authorList>
            <person name="Sun Q."/>
            <person name="Zhou Y."/>
        </authorList>
    </citation>
    <scope>NUCLEOTIDE SEQUENCE</scope>
    <source>
        <strain evidence="1">CGMCC 1.15493</strain>
    </source>
</reference>
<dbReference type="Proteomes" id="UP000613160">
    <property type="component" value="Unassembled WGS sequence"/>
</dbReference>
<evidence type="ECO:0008006" key="3">
    <source>
        <dbReference type="Google" id="ProtNLM"/>
    </source>
</evidence>
<name>A0A916YCR4_9HYPH</name>
<dbReference type="InterPro" id="IPR010865">
    <property type="entry name" value="DUF1499"/>
</dbReference>